<feature type="compositionally biased region" description="Polar residues" evidence="1">
    <location>
        <begin position="113"/>
        <end position="129"/>
    </location>
</feature>
<dbReference type="RefSeq" id="XP_025568534.1">
    <property type="nucleotide sequence ID" value="XM_025701944.1"/>
</dbReference>
<dbReference type="Proteomes" id="UP000248405">
    <property type="component" value="Unassembled WGS sequence"/>
</dbReference>
<dbReference type="AlphaFoldDB" id="A0A319BTZ3"/>
<reference evidence="2" key="1">
    <citation type="submission" date="2016-12" db="EMBL/GenBank/DDBJ databases">
        <title>The genomes of Aspergillus section Nigri reveals drivers in fungal speciation.</title>
        <authorList>
            <consortium name="DOE Joint Genome Institute"/>
            <person name="Vesth T.C."/>
            <person name="Nybo J."/>
            <person name="Theobald S."/>
            <person name="Brandl J."/>
            <person name="Frisvad J.C."/>
            <person name="Nielsen K.F."/>
            <person name="Lyhne E.K."/>
            <person name="Kogle M.E."/>
            <person name="Kuo A."/>
            <person name="Riley R."/>
            <person name="Clum A."/>
            <person name="Nolan M."/>
            <person name="Lipzen A."/>
            <person name="Salamov A."/>
            <person name="Henrissat B."/>
            <person name="Wiebenga A."/>
            <person name="De Vries R.P."/>
            <person name="Grigoriev I.V."/>
            <person name="Mortensen U.H."/>
            <person name="Andersen M.R."/>
            <person name="Baker S.E."/>
        </authorList>
    </citation>
    <scope>NUCLEOTIDE SEQUENCE [LARGE SCALE GENOMIC DNA]</scope>
    <source>
        <strain evidence="2">CBS 113365</strain>
    </source>
</reference>
<evidence type="ECO:0000256" key="1">
    <source>
        <dbReference type="SAM" id="MobiDB-lite"/>
    </source>
</evidence>
<evidence type="ECO:0000313" key="2">
    <source>
        <dbReference type="EMBL" id="PYH74740.1"/>
    </source>
</evidence>
<organism evidence="2 3">
    <name type="scientific">Aspergillus vadensis (strain CBS 113365 / IMI 142717 / IBT 24658)</name>
    <dbReference type="NCBI Taxonomy" id="1448311"/>
    <lineage>
        <taxon>Eukaryota</taxon>
        <taxon>Fungi</taxon>
        <taxon>Dikarya</taxon>
        <taxon>Ascomycota</taxon>
        <taxon>Pezizomycotina</taxon>
        <taxon>Eurotiomycetes</taxon>
        <taxon>Eurotiomycetidae</taxon>
        <taxon>Eurotiales</taxon>
        <taxon>Aspergillaceae</taxon>
        <taxon>Aspergillus</taxon>
        <taxon>Aspergillus subgen. Circumdati</taxon>
    </lineage>
</organism>
<name>A0A319BTZ3_ASPVC</name>
<sequence>MTEVDLIYPNVEELMSGVYFVPTPTGIQPWYLRCSLLFRARGSYSPDTPLPRDPYRHHIPIFFDIAGEAINMITCQHYNFGLLQKCVRNACYYRVGSSVASQVPGQMRKDNQPRNPQPQMSNRSDTSHASFPASKCMHSKTCNVSEEMESGYAWRFIVQGIPVGTQP</sequence>
<gene>
    <name evidence="2" type="ORF">BO88DRAFT_21256</name>
</gene>
<accession>A0A319BTZ3</accession>
<proteinExistence type="predicted"/>
<protein>
    <submittedName>
        <fullName evidence="2">Uncharacterized protein</fullName>
    </submittedName>
</protein>
<dbReference type="GeneID" id="37206536"/>
<evidence type="ECO:0000313" key="3">
    <source>
        <dbReference type="Proteomes" id="UP000248405"/>
    </source>
</evidence>
<feature type="region of interest" description="Disordered" evidence="1">
    <location>
        <begin position="103"/>
        <end position="133"/>
    </location>
</feature>
<dbReference type="EMBL" id="KZ821614">
    <property type="protein sequence ID" value="PYH74740.1"/>
    <property type="molecule type" value="Genomic_DNA"/>
</dbReference>
<keyword evidence="3" id="KW-1185">Reference proteome</keyword>